<evidence type="ECO:0000256" key="2">
    <source>
        <dbReference type="ARBA" id="ARBA00022692"/>
    </source>
</evidence>
<dbReference type="EMBL" id="PDNA01000022">
    <property type="protein sequence ID" value="PGH23614.1"/>
    <property type="molecule type" value="Genomic_DNA"/>
</dbReference>
<comment type="subcellular location">
    <subcellularLocation>
        <location evidence="1 6">Endoplasmic reticulum membrane</location>
        <topology evidence="1 6">Multi-pass membrane protein</topology>
    </subcellularLocation>
</comment>
<evidence type="ECO:0000256" key="1">
    <source>
        <dbReference type="ARBA" id="ARBA00004477"/>
    </source>
</evidence>
<evidence type="ECO:0000256" key="5">
    <source>
        <dbReference type="ARBA" id="ARBA00023136"/>
    </source>
</evidence>
<dbReference type="PROSITE" id="PS50845">
    <property type="entry name" value="RETICULON"/>
    <property type="match status" value="1"/>
</dbReference>
<feature type="transmembrane region" description="Helical" evidence="6">
    <location>
        <begin position="187"/>
        <end position="206"/>
    </location>
</feature>
<dbReference type="AlphaFoldDB" id="A0A2B7YHP7"/>
<evidence type="ECO:0000256" key="6">
    <source>
        <dbReference type="RuleBase" id="RU363132"/>
    </source>
</evidence>
<evidence type="ECO:0000259" key="8">
    <source>
        <dbReference type="PROSITE" id="PS50845"/>
    </source>
</evidence>
<accession>A0A2B7YHP7</accession>
<feature type="domain" description="Reticulon" evidence="8">
    <location>
        <begin position="60"/>
        <end position="257"/>
    </location>
</feature>
<organism evidence="9 10">
    <name type="scientific">Polytolypa hystricis (strain UAMH7299)</name>
    <dbReference type="NCBI Taxonomy" id="1447883"/>
    <lineage>
        <taxon>Eukaryota</taxon>
        <taxon>Fungi</taxon>
        <taxon>Dikarya</taxon>
        <taxon>Ascomycota</taxon>
        <taxon>Pezizomycotina</taxon>
        <taxon>Eurotiomycetes</taxon>
        <taxon>Eurotiomycetidae</taxon>
        <taxon>Onygenales</taxon>
        <taxon>Onygenales incertae sedis</taxon>
        <taxon>Polytolypa</taxon>
    </lineage>
</organism>
<feature type="transmembrane region" description="Helical" evidence="6">
    <location>
        <begin position="71"/>
        <end position="89"/>
    </location>
</feature>
<gene>
    <name evidence="9" type="ORF">AJ80_02395</name>
</gene>
<evidence type="ECO:0000256" key="7">
    <source>
        <dbReference type="SAM" id="MobiDB-lite"/>
    </source>
</evidence>
<dbReference type="STRING" id="1447883.A0A2B7YHP7"/>
<feature type="compositionally biased region" description="Basic and acidic residues" evidence="7">
    <location>
        <begin position="306"/>
        <end position="328"/>
    </location>
</feature>
<keyword evidence="2 6" id="KW-0812">Transmembrane</keyword>
<evidence type="ECO:0000256" key="4">
    <source>
        <dbReference type="ARBA" id="ARBA00022989"/>
    </source>
</evidence>
<keyword evidence="4 6" id="KW-1133">Transmembrane helix</keyword>
<name>A0A2B7YHP7_POLH7</name>
<comment type="caution">
    <text evidence="9">The sequence shown here is derived from an EMBL/GenBank/DDBJ whole genome shotgun (WGS) entry which is preliminary data.</text>
</comment>
<sequence>MADGPYAGKSPQPGISTLLHIEMMNSSNTDPYFAGEKNKATNGVETTATGQPLTHYHSLVHSLLSWERPRATALSFATVVSVIIAARYLPLLRWAFKFLYVSLGFTVIIEVGSKLVLSRGIASSSRPRKYYTIPKDTVESVLEDLEQLVDFFLIEFQRILFAENLTHTLFAFTAALSAYWLVRFLPLWGLALIAVTIAYLGPLIYINNKELIDSQIHQIQDVVNTQATQVKEMAEQQTAQATDIVKHYVEDYRHKAGEYMGSVRGSPAPSSPTTEKAVPIKQEPVEEEEQVTLQHEDFPVMPIVEPEAKVEEELEQEKTKLKPEPLLA</sequence>
<keyword evidence="5 6" id="KW-0472">Membrane</keyword>
<feature type="transmembrane region" description="Helical" evidence="6">
    <location>
        <begin position="160"/>
        <end position="181"/>
    </location>
</feature>
<keyword evidence="10" id="KW-1185">Reference proteome</keyword>
<proteinExistence type="predicted"/>
<dbReference type="Pfam" id="PF02453">
    <property type="entry name" value="Reticulon"/>
    <property type="match status" value="1"/>
</dbReference>
<keyword evidence="3 6" id="KW-0256">Endoplasmic reticulum</keyword>
<dbReference type="OrthoDB" id="567788at2759"/>
<evidence type="ECO:0000313" key="9">
    <source>
        <dbReference type="EMBL" id="PGH23614.1"/>
    </source>
</evidence>
<evidence type="ECO:0000313" key="10">
    <source>
        <dbReference type="Proteomes" id="UP000224634"/>
    </source>
</evidence>
<feature type="region of interest" description="Disordered" evidence="7">
    <location>
        <begin position="262"/>
        <end position="328"/>
    </location>
</feature>
<dbReference type="Proteomes" id="UP000224634">
    <property type="component" value="Unassembled WGS sequence"/>
</dbReference>
<feature type="transmembrane region" description="Helical" evidence="6">
    <location>
        <begin position="95"/>
        <end position="117"/>
    </location>
</feature>
<evidence type="ECO:0000256" key="3">
    <source>
        <dbReference type="ARBA" id="ARBA00022824"/>
    </source>
</evidence>
<dbReference type="GO" id="GO:0005789">
    <property type="term" value="C:endoplasmic reticulum membrane"/>
    <property type="evidence" value="ECO:0007669"/>
    <property type="project" value="UniProtKB-SubCell"/>
</dbReference>
<protein>
    <recommendedName>
        <fullName evidence="6">Reticulon-like protein</fullName>
    </recommendedName>
</protein>
<reference evidence="9 10" key="1">
    <citation type="submission" date="2017-10" db="EMBL/GenBank/DDBJ databases">
        <title>Comparative genomics in systemic dimorphic fungi from Ajellomycetaceae.</title>
        <authorList>
            <person name="Munoz J.F."/>
            <person name="Mcewen J.G."/>
            <person name="Clay O.K."/>
            <person name="Cuomo C.A."/>
        </authorList>
    </citation>
    <scope>NUCLEOTIDE SEQUENCE [LARGE SCALE GENOMIC DNA]</scope>
    <source>
        <strain evidence="9 10">UAMH7299</strain>
    </source>
</reference>
<dbReference type="InterPro" id="IPR003388">
    <property type="entry name" value="Reticulon"/>
</dbReference>